<organism evidence="2 3">
    <name type="scientific">Aspergillus wentii DTO 134E9</name>
    <dbReference type="NCBI Taxonomy" id="1073089"/>
    <lineage>
        <taxon>Eukaryota</taxon>
        <taxon>Fungi</taxon>
        <taxon>Dikarya</taxon>
        <taxon>Ascomycota</taxon>
        <taxon>Pezizomycotina</taxon>
        <taxon>Eurotiomycetes</taxon>
        <taxon>Eurotiomycetidae</taxon>
        <taxon>Eurotiales</taxon>
        <taxon>Aspergillaceae</taxon>
        <taxon>Aspergillus</taxon>
        <taxon>Aspergillus subgen. Cremei</taxon>
    </lineage>
</organism>
<keyword evidence="3" id="KW-1185">Reference proteome</keyword>
<evidence type="ECO:0000313" key="2">
    <source>
        <dbReference type="EMBL" id="OJJ38572.1"/>
    </source>
</evidence>
<dbReference type="VEuPathDB" id="FungiDB:ASPWEDRAFT_334202"/>
<keyword evidence="1" id="KW-0812">Transmembrane</keyword>
<name>A0A1L9RUH5_ASPWE</name>
<sequence length="197" mass="23029">MCLRLQPVCNLSNRRQIKVGICFSSLSFFFCHAVTLKKIDTHYNDHITVAKNDKDNNLIMIDPDVLWSRERRIIFSPKLRLFFIQRGHRVCITRLSPQSNRGCVTVRVERGWIMDAWALLCISYYSILLLLGIITLSFWPVEFPRWQAVDSTSAQTPHFLCSQTAVRPTWNHLYFHRLPRLNNAIRPPTLENMTAKV</sequence>
<dbReference type="EMBL" id="KV878210">
    <property type="protein sequence ID" value="OJJ38572.1"/>
    <property type="molecule type" value="Genomic_DNA"/>
</dbReference>
<keyword evidence="1" id="KW-1133">Transmembrane helix</keyword>
<dbReference type="GeneID" id="63749629"/>
<gene>
    <name evidence="2" type="ORF">ASPWEDRAFT_334202</name>
</gene>
<dbReference type="RefSeq" id="XP_040692248.1">
    <property type="nucleotide sequence ID" value="XM_040833781.1"/>
</dbReference>
<keyword evidence="1" id="KW-0472">Membrane</keyword>
<reference evidence="3" key="1">
    <citation type="journal article" date="2017" name="Genome Biol.">
        <title>Comparative genomics reveals high biological diversity and specific adaptations in the industrially and medically important fungal genus Aspergillus.</title>
        <authorList>
            <person name="de Vries R.P."/>
            <person name="Riley R."/>
            <person name="Wiebenga A."/>
            <person name="Aguilar-Osorio G."/>
            <person name="Amillis S."/>
            <person name="Uchima C.A."/>
            <person name="Anderluh G."/>
            <person name="Asadollahi M."/>
            <person name="Askin M."/>
            <person name="Barry K."/>
            <person name="Battaglia E."/>
            <person name="Bayram O."/>
            <person name="Benocci T."/>
            <person name="Braus-Stromeyer S.A."/>
            <person name="Caldana C."/>
            <person name="Canovas D."/>
            <person name="Cerqueira G.C."/>
            <person name="Chen F."/>
            <person name="Chen W."/>
            <person name="Choi C."/>
            <person name="Clum A."/>
            <person name="Dos Santos R.A."/>
            <person name="Damasio A.R."/>
            <person name="Diallinas G."/>
            <person name="Emri T."/>
            <person name="Fekete E."/>
            <person name="Flipphi M."/>
            <person name="Freyberg S."/>
            <person name="Gallo A."/>
            <person name="Gournas C."/>
            <person name="Habgood R."/>
            <person name="Hainaut M."/>
            <person name="Harispe M.L."/>
            <person name="Henrissat B."/>
            <person name="Hilden K.S."/>
            <person name="Hope R."/>
            <person name="Hossain A."/>
            <person name="Karabika E."/>
            <person name="Karaffa L."/>
            <person name="Karanyi Z."/>
            <person name="Krasevec N."/>
            <person name="Kuo A."/>
            <person name="Kusch H."/>
            <person name="LaButti K."/>
            <person name="Lagendijk E.L."/>
            <person name="Lapidus A."/>
            <person name="Levasseur A."/>
            <person name="Lindquist E."/>
            <person name="Lipzen A."/>
            <person name="Logrieco A.F."/>
            <person name="MacCabe A."/>
            <person name="Maekelae M.R."/>
            <person name="Malavazi I."/>
            <person name="Melin P."/>
            <person name="Meyer V."/>
            <person name="Mielnichuk N."/>
            <person name="Miskei M."/>
            <person name="Molnar A.P."/>
            <person name="Mule G."/>
            <person name="Ngan C.Y."/>
            <person name="Orejas M."/>
            <person name="Orosz E."/>
            <person name="Ouedraogo J.P."/>
            <person name="Overkamp K.M."/>
            <person name="Park H.-S."/>
            <person name="Perrone G."/>
            <person name="Piumi F."/>
            <person name="Punt P.J."/>
            <person name="Ram A.F."/>
            <person name="Ramon A."/>
            <person name="Rauscher S."/>
            <person name="Record E."/>
            <person name="Riano-Pachon D.M."/>
            <person name="Robert V."/>
            <person name="Roehrig J."/>
            <person name="Ruller R."/>
            <person name="Salamov A."/>
            <person name="Salih N.S."/>
            <person name="Samson R.A."/>
            <person name="Sandor E."/>
            <person name="Sanguinetti M."/>
            <person name="Schuetze T."/>
            <person name="Sepcic K."/>
            <person name="Shelest E."/>
            <person name="Sherlock G."/>
            <person name="Sophianopoulou V."/>
            <person name="Squina F.M."/>
            <person name="Sun H."/>
            <person name="Susca A."/>
            <person name="Todd R.B."/>
            <person name="Tsang A."/>
            <person name="Unkles S.E."/>
            <person name="van de Wiele N."/>
            <person name="van Rossen-Uffink D."/>
            <person name="Oliveira J.V."/>
            <person name="Vesth T.C."/>
            <person name="Visser J."/>
            <person name="Yu J.-H."/>
            <person name="Zhou M."/>
            <person name="Andersen M.R."/>
            <person name="Archer D.B."/>
            <person name="Baker S.E."/>
            <person name="Benoit I."/>
            <person name="Brakhage A.A."/>
            <person name="Braus G.H."/>
            <person name="Fischer R."/>
            <person name="Frisvad J.C."/>
            <person name="Goldman G.H."/>
            <person name="Houbraken J."/>
            <person name="Oakley B."/>
            <person name="Pocsi I."/>
            <person name="Scazzocchio C."/>
            <person name="Seiboth B."/>
            <person name="vanKuyk P.A."/>
            <person name="Wortman J."/>
            <person name="Dyer P.S."/>
            <person name="Grigoriev I.V."/>
        </authorList>
    </citation>
    <scope>NUCLEOTIDE SEQUENCE [LARGE SCALE GENOMIC DNA]</scope>
    <source>
        <strain evidence="3">DTO 134E9</strain>
    </source>
</reference>
<evidence type="ECO:0000313" key="3">
    <source>
        <dbReference type="Proteomes" id="UP000184383"/>
    </source>
</evidence>
<dbReference type="AlphaFoldDB" id="A0A1L9RUH5"/>
<dbReference type="Proteomes" id="UP000184383">
    <property type="component" value="Unassembled WGS sequence"/>
</dbReference>
<proteinExistence type="predicted"/>
<evidence type="ECO:0000256" key="1">
    <source>
        <dbReference type="SAM" id="Phobius"/>
    </source>
</evidence>
<accession>A0A1L9RUH5</accession>
<feature type="transmembrane region" description="Helical" evidence="1">
    <location>
        <begin position="117"/>
        <end position="139"/>
    </location>
</feature>
<protein>
    <submittedName>
        <fullName evidence="2">Uncharacterized protein</fullName>
    </submittedName>
</protein>